<dbReference type="InterPro" id="IPR051343">
    <property type="entry name" value="G-type_lectin_kinases/EP1-like"/>
</dbReference>
<evidence type="ECO:0000256" key="15">
    <source>
        <dbReference type="ARBA" id="ARBA00023180"/>
    </source>
</evidence>
<protein>
    <recommendedName>
        <fullName evidence="2">non-specific serine/threonine protein kinase</fullName>
        <ecNumber evidence="2">2.7.11.1</ecNumber>
    </recommendedName>
</protein>
<dbReference type="OMA" id="IMVMRAS"/>
<gene>
    <name evidence="21" type="ORF">T459_29922</name>
</gene>
<dbReference type="PROSITE" id="PS50927">
    <property type="entry name" value="BULB_LECTIN"/>
    <property type="match status" value="1"/>
</dbReference>
<proteinExistence type="predicted"/>
<dbReference type="Gene3D" id="3.30.200.20">
    <property type="entry name" value="Phosphorylase Kinase, domain 1"/>
    <property type="match status" value="1"/>
</dbReference>
<dbReference type="GO" id="GO:0016020">
    <property type="term" value="C:membrane"/>
    <property type="evidence" value="ECO:0007669"/>
    <property type="project" value="UniProtKB-SubCell"/>
</dbReference>
<keyword evidence="7 18" id="KW-0732">Signal</keyword>
<feature type="domain" description="Bulb-type lectin" evidence="20">
    <location>
        <begin position="25"/>
        <end position="143"/>
    </location>
</feature>
<dbReference type="SMART" id="SM00108">
    <property type="entry name" value="B_lectin"/>
    <property type="match status" value="1"/>
</dbReference>
<dbReference type="FunFam" id="2.90.10.10:FF:000026">
    <property type="entry name" value="Serine/threonine-protein kinase"/>
    <property type="match status" value="1"/>
</dbReference>
<evidence type="ECO:0000256" key="9">
    <source>
        <dbReference type="ARBA" id="ARBA00022777"/>
    </source>
</evidence>
<dbReference type="Pfam" id="PF01453">
    <property type="entry name" value="B_lectin"/>
    <property type="match status" value="1"/>
</dbReference>
<dbReference type="Gramene" id="PHT65497">
    <property type="protein sequence ID" value="PHT65497"/>
    <property type="gene ID" value="T459_29922"/>
</dbReference>
<keyword evidence="8" id="KW-0547">Nucleotide-binding</keyword>
<name>A0A2G2Y6V7_CAPAN</name>
<evidence type="ECO:0000313" key="22">
    <source>
        <dbReference type="Proteomes" id="UP000222542"/>
    </source>
</evidence>
<feature type="signal peptide" evidence="18">
    <location>
        <begin position="1"/>
        <end position="19"/>
    </location>
</feature>
<comment type="catalytic activity">
    <reaction evidence="17">
        <text>L-seryl-[protein] + ATP = O-phospho-L-seryl-[protein] + ADP + H(+)</text>
        <dbReference type="Rhea" id="RHEA:17989"/>
        <dbReference type="Rhea" id="RHEA-COMP:9863"/>
        <dbReference type="Rhea" id="RHEA-COMP:11604"/>
        <dbReference type="ChEBI" id="CHEBI:15378"/>
        <dbReference type="ChEBI" id="CHEBI:29999"/>
        <dbReference type="ChEBI" id="CHEBI:30616"/>
        <dbReference type="ChEBI" id="CHEBI:83421"/>
        <dbReference type="ChEBI" id="CHEBI:456216"/>
        <dbReference type="EC" id="2.7.11.1"/>
    </reaction>
</comment>
<evidence type="ECO:0000256" key="14">
    <source>
        <dbReference type="ARBA" id="ARBA00023170"/>
    </source>
</evidence>
<reference evidence="21 22" key="1">
    <citation type="journal article" date="2014" name="Nat. Genet.">
        <title>Genome sequence of the hot pepper provides insights into the evolution of pungency in Capsicum species.</title>
        <authorList>
            <person name="Kim S."/>
            <person name="Park M."/>
            <person name="Yeom S.I."/>
            <person name="Kim Y.M."/>
            <person name="Lee J.M."/>
            <person name="Lee H.A."/>
            <person name="Seo E."/>
            <person name="Choi J."/>
            <person name="Cheong K."/>
            <person name="Kim K.T."/>
            <person name="Jung K."/>
            <person name="Lee G.W."/>
            <person name="Oh S.K."/>
            <person name="Bae C."/>
            <person name="Kim S.B."/>
            <person name="Lee H.Y."/>
            <person name="Kim S.Y."/>
            <person name="Kim M.S."/>
            <person name="Kang B.C."/>
            <person name="Jo Y.D."/>
            <person name="Yang H.B."/>
            <person name="Jeong H.J."/>
            <person name="Kang W.H."/>
            <person name="Kwon J.K."/>
            <person name="Shin C."/>
            <person name="Lim J.Y."/>
            <person name="Park J.H."/>
            <person name="Huh J.H."/>
            <person name="Kim J.S."/>
            <person name="Kim B.D."/>
            <person name="Cohen O."/>
            <person name="Paran I."/>
            <person name="Suh M.C."/>
            <person name="Lee S.B."/>
            <person name="Kim Y.K."/>
            <person name="Shin Y."/>
            <person name="Noh S.J."/>
            <person name="Park J."/>
            <person name="Seo Y.S."/>
            <person name="Kwon S.Y."/>
            <person name="Kim H.A."/>
            <person name="Park J.M."/>
            <person name="Kim H.J."/>
            <person name="Choi S.B."/>
            <person name="Bosland P.W."/>
            <person name="Reeves G."/>
            <person name="Jo S.H."/>
            <person name="Lee B.W."/>
            <person name="Cho H.T."/>
            <person name="Choi H.S."/>
            <person name="Lee M.S."/>
            <person name="Yu Y."/>
            <person name="Do Choi Y."/>
            <person name="Park B.S."/>
            <person name="van Deynze A."/>
            <person name="Ashrafi H."/>
            <person name="Hill T."/>
            <person name="Kim W.T."/>
            <person name="Pai H.S."/>
            <person name="Ahn H.K."/>
            <person name="Yeam I."/>
            <person name="Giovannoni J.J."/>
            <person name="Rose J.K."/>
            <person name="Sorensen I."/>
            <person name="Lee S.J."/>
            <person name="Kim R.W."/>
            <person name="Choi I.Y."/>
            <person name="Choi B.S."/>
            <person name="Lim J.S."/>
            <person name="Lee Y.H."/>
            <person name="Choi D."/>
        </authorList>
    </citation>
    <scope>NUCLEOTIDE SEQUENCE [LARGE SCALE GENOMIC DNA]</scope>
    <source>
        <strain evidence="22">cv. CM334</strain>
    </source>
</reference>
<evidence type="ECO:0000256" key="4">
    <source>
        <dbReference type="ARBA" id="ARBA00022536"/>
    </source>
</evidence>
<dbReference type="PANTHER" id="PTHR47976:SF7">
    <property type="entry name" value="RECEPTOR-LIKE SERINE_THREONINE-PROTEIN KINASE"/>
    <property type="match status" value="1"/>
</dbReference>
<accession>A0A2G2Y6V7</accession>
<keyword evidence="10" id="KW-0067">ATP-binding</keyword>
<evidence type="ECO:0000256" key="7">
    <source>
        <dbReference type="ARBA" id="ARBA00022729"/>
    </source>
</evidence>
<evidence type="ECO:0000256" key="6">
    <source>
        <dbReference type="ARBA" id="ARBA00022692"/>
    </source>
</evidence>
<dbReference type="EC" id="2.7.11.1" evidence="2"/>
<evidence type="ECO:0000256" key="3">
    <source>
        <dbReference type="ARBA" id="ARBA00022527"/>
    </source>
</evidence>
<dbReference type="GO" id="GO:0004674">
    <property type="term" value="F:protein serine/threonine kinase activity"/>
    <property type="evidence" value="ECO:0007669"/>
    <property type="project" value="UniProtKB-KW"/>
</dbReference>
<evidence type="ECO:0000259" key="20">
    <source>
        <dbReference type="PROSITE" id="PS50927"/>
    </source>
</evidence>
<evidence type="ECO:0000256" key="16">
    <source>
        <dbReference type="ARBA" id="ARBA00047899"/>
    </source>
</evidence>
<keyword evidence="13" id="KW-1015">Disulfide bond</keyword>
<dbReference type="InterPro" id="IPR001480">
    <property type="entry name" value="Bulb-type_lectin_dom"/>
</dbReference>
<evidence type="ECO:0000256" key="2">
    <source>
        <dbReference type="ARBA" id="ARBA00012513"/>
    </source>
</evidence>
<dbReference type="GO" id="GO:0005524">
    <property type="term" value="F:ATP binding"/>
    <property type="evidence" value="ECO:0007669"/>
    <property type="project" value="UniProtKB-KW"/>
</dbReference>
<evidence type="ECO:0000256" key="13">
    <source>
        <dbReference type="ARBA" id="ARBA00023157"/>
    </source>
</evidence>
<reference evidence="21 22" key="2">
    <citation type="journal article" date="2017" name="Genome Biol.">
        <title>New reference genome sequences of hot pepper reveal the massive evolution of plant disease-resistance genes by retroduplication.</title>
        <authorList>
            <person name="Kim S."/>
            <person name="Park J."/>
            <person name="Yeom S.I."/>
            <person name="Kim Y.M."/>
            <person name="Seo E."/>
            <person name="Kim K.T."/>
            <person name="Kim M.S."/>
            <person name="Lee J.M."/>
            <person name="Cheong K."/>
            <person name="Shin H.S."/>
            <person name="Kim S.B."/>
            <person name="Han K."/>
            <person name="Lee J."/>
            <person name="Park M."/>
            <person name="Lee H.A."/>
            <person name="Lee H.Y."/>
            <person name="Lee Y."/>
            <person name="Oh S."/>
            <person name="Lee J.H."/>
            <person name="Choi E."/>
            <person name="Choi E."/>
            <person name="Lee S.E."/>
            <person name="Jeon J."/>
            <person name="Kim H."/>
            <person name="Choi G."/>
            <person name="Song H."/>
            <person name="Lee J."/>
            <person name="Lee S.C."/>
            <person name="Kwon J.K."/>
            <person name="Lee H.Y."/>
            <person name="Koo N."/>
            <person name="Hong Y."/>
            <person name="Kim R.W."/>
            <person name="Kang W.H."/>
            <person name="Huh J.H."/>
            <person name="Kang B.C."/>
            <person name="Yang T.J."/>
            <person name="Lee Y.H."/>
            <person name="Bennetzen J.L."/>
            <person name="Choi D."/>
        </authorList>
    </citation>
    <scope>NUCLEOTIDE SEQUENCE [LARGE SCALE GENOMIC DNA]</scope>
    <source>
        <strain evidence="22">cv. CM334</strain>
    </source>
</reference>
<evidence type="ECO:0000259" key="19">
    <source>
        <dbReference type="PROSITE" id="PS50011"/>
    </source>
</evidence>
<comment type="caution">
    <text evidence="21">The sequence shown here is derived from an EMBL/GenBank/DDBJ whole genome shotgun (WGS) entry which is preliminary data.</text>
</comment>
<keyword evidence="22" id="KW-1185">Reference proteome</keyword>
<dbReference type="AlphaFoldDB" id="A0A2G2Y6V7"/>
<evidence type="ECO:0000256" key="8">
    <source>
        <dbReference type="ARBA" id="ARBA00022741"/>
    </source>
</evidence>
<keyword evidence="9" id="KW-0418">Kinase</keyword>
<organism evidence="21 22">
    <name type="scientific">Capsicum annuum</name>
    <name type="common">Capsicum pepper</name>
    <dbReference type="NCBI Taxonomy" id="4072"/>
    <lineage>
        <taxon>Eukaryota</taxon>
        <taxon>Viridiplantae</taxon>
        <taxon>Streptophyta</taxon>
        <taxon>Embryophyta</taxon>
        <taxon>Tracheophyta</taxon>
        <taxon>Spermatophyta</taxon>
        <taxon>Magnoliopsida</taxon>
        <taxon>eudicotyledons</taxon>
        <taxon>Gunneridae</taxon>
        <taxon>Pentapetalae</taxon>
        <taxon>asterids</taxon>
        <taxon>lamiids</taxon>
        <taxon>Solanales</taxon>
        <taxon>Solanaceae</taxon>
        <taxon>Solanoideae</taxon>
        <taxon>Capsiceae</taxon>
        <taxon>Capsicum</taxon>
    </lineage>
</organism>
<dbReference type="PROSITE" id="PS50011">
    <property type="entry name" value="PROTEIN_KINASE_DOM"/>
    <property type="match status" value="1"/>
</dbReference>
<comment type="catalytic activity">
    <reaction evidence="16">
        <text>L-threonyl-[protein] + ATP = O-phospho-L-threonyl-[protein] + ADP + H(+)</text>
        <dbReference type="Rhea" id="RHEA:46608"/>
        <dbReference type="Rhea" id="RHEA-COMP:11060"/>
        <dbReference type="Rhea" id="RHEA-COMP:11605"/>
        <dbReference type="ChEBI" id="CHEBI:15378"/>
        <dbReference type="ChEBI" id="CHEBI:30013"/>
        <dbReference type="ChEBI" id="CHEBI:30616"/>
        <dbReference type="ChEBI" id="CHEBI:61977"/>
        <dbReference type="ChEBI" id="CHEBI:456216"/>
        <dbReference type="EC" id="2.7.11.1"/>
    </reaction>
</comment>
<sequence length="527" mass="59830">MAVLLWLLILSAFHAIALAQRRNFNITLGSSLTPTTNSSWFSPTRRFSFGFYEQTDGYAVRISIIGISKKTAVWTANRNSPVVRSSIVLRLTRDGRLIVQVVGGQEITVVDLSDQAIASASMLDTGNFVLYNYDLNIIWQSFDNPTNTLLPDQHLSPGKELYSSASETDDSLGIFRLKMQNDGYLVQYPVNTPDIDPYAYYLQFGGDRSNVALNFDADGLLYLHNSTMNLLNVTKGGYPSERTIINMMKIDADGILRIYSHSLNQQNSSKIWSSTDDRILWIPHSQKTCLDLQEIQENRNVQLCEDVAPRAFSYAELEKATNGFKEGLGRGAVGTVFKALLVEDQKVIVVKRLDKELVAGETEFQTEIKIIGRTHHRNLVRLLGYCLDGSRMLLVYEYMSYGSLTDVHLIQKSSQHGREALKERPNKNLHRNKRDQGYVAPEWRKCVDWSLDENESILEYSVCDCFDAGELDKLVGDEEVDIRQFKRMVKISIWFIQEPSLRPSMKKVLIMLERTVEIPIPPSPTTF</sequence>
<dbReference type="Pfam" id="PF00069">
    <property type="entry name" value="Pkinase"/>
    <property type="match status" value="1"/>
</dbReference>
<keyword evidence="5" id="KW-0808">Transferase</keyword>
<dbReference type="InterPro" id="IPR036426">
    <property type="entry name" value="Bulb-type_lectin_dom_sf"/>
</dbReference>
<keyword evidence="6" id="KW-0812">Transmembrane</keyword>
<keyword evidence="12" id="KW-0472">Membrane</keyword>
<evidence type="ECO:0000313" key="21">
    <source>
        <dbReference type="EMBL" id="PHT65497.1"/>
    </source>
</evidence>
<dbReference type="EMBL" id="AYRZ02000012">
    <property type="protein sequence ID" value="PHT65497.1"/>
    <property type="molecule type" value="Genomic_DNA"/>
</dbReference>
<comment type="subcellular location">
    <subcellularLocation>
        <location evidence="1">Membrane</location>
        <topology evidence="1">Single-pass type I membrane protein</topology>
    </subcellularLocation>
</comment>
<dbReference type="InterPro" id="IPR011009">
    <property type="entry name" value="Kinase-like_dom_sf"/>
</dbReference>
<dbReference type="SUPFAM" id="SSF51110">
    <property type="entry name" value="alpha-D-mannose-specific plant lectins"/>
    <property type="match status" value="1"/>
</dbReference>
<dbReference type="InterPro" id="IPR000719">
    <property type="entry name" value="Prot_kinase_dom"/>
</dbReference>
<keyword evidence="11" id="KW-1133">Transmembrane helix</keyword>
<evidence type="ECO:0000256" key="11">
    <source>
        <dbReference type="ARBA" id="ARBA00022989"/>
    </source>
</evidence>
<dbReference type="FunFam" id="3.30.200.20:FF:000059">
    <property type="entry name" value="S-receptor-like serine/threonine-protein kinase"/>
    <property type="match status" value="1"/>
</dbReference>
<evidence type="ECO:0000256" key="5">
    <source>
        <dbReference type="ARBA" id="ARBA00022679"/>
    </source>
</evidence>
<keyword evidence="3" id="KW-0723">Serine/threonine-protein kinase</keyword>
<keyword evidence="4" id="KW-0245">EGF-like domain</keyword>
<evidence type="ECO:0000256" key="17">
    <source>
        <dbReference type="ARBA" id="ARBA00048679"/>
    </source>
</evidence>
<dbReference type="Proteomes" id="UP000222542">
    <property type="component" value="Unassembled WGS sequence"/>
</dbReference>
<keyword evidence="14" id="KW-0675">Receptor</keyword>
<evidence type="ECO:0000256" key="1">
    <source>
        <dbReference type="ARBA" id="ARBA00004479"/>
    </source>
</evidence>
<keyword evidence="15" id="KW-0325">Glycoprotein</keyword>
<feature type="domain" description="Protein kinase" evidence="19">
    <location>
        <begin position="322"/>
        <end position="527"/>
    </location>
</feature>
<dbReference type="Gene3D" id="2.90.10.10">
    <property type="entry name" value="Bulb-type lectin domain"/>
    <property type="match status" value="2"/>
</dbReference>
<dbReference type="PANTHER" id="PTHR47976">
    <property type="entry name" value="G-TYPE LECTIN S-RECEPTOR-LIKE SERINE/THREONINE-PROTEIN KINASE SD2-5"/>
    <property type="match status" value="1"/>
</dbReference>
<evidence type="ECO:0000256" key="10">
    <source>
        <dbReference type="ARBA" id="ARBA00022840"/>
    </source>
</evidence>
<dbReference type="SUPFAM" id="SSF56112">
    <property type="entry name" value="Protein kinase-like (PK-like)"/>
    <property type="match status" value="1"/>
</dbReference>
<feature type="chain" id="PRO_5013579055" description="non-specific serine/threonine protein kinase" evidence="18">
    <location>
        <begin position="20"/>
        <end position="527"/>
    </location>
</feature>
<evidence type="ECO:0000256" key="12">
    <source>
        <dbReference type="ARBA" id="ARBA00023136"/>
    </source>
</evidence>
<evidence type="ECO:0000256" key="18">
    <source>
        <dbReference type="SAM" id="SignalP"/>
    </source>
</evidence>